<evidence type="ECO:0000256" key="6">
    <source>
        <dbReference type="ARBA" id="ARBA00023125"/>
    </source>
</evidence>
<dbReference type="Gene3D" id="1.10.10.10">
    <property type="entry name" value="Winged helix-like DNA-binding domain superfamily/Winged helix DNA-binding domain"/>
    <property type="match status" value="1"/>
</dbReference>
<dbReference type="Gene3D" id="6.10.250.690">
    <property type="match status" value="1"/>
</dbReference>
<evidence type="ECO:0000256" key="5">
    <source>
        <dbReference type="ARBA" id="ARBA00023015"/>
    </source>
</evidence>
<proteinExistence type="predicted"/>
<dbReference type="Gene3D" id="3.40.50.2300">
    <property type="match status" value="1"/>
</dbReference>
<dbReference type="SUPFAM" id="SSF52172">
    <property type="entry name" value="CheY-like"/>
    <property type="match status" value="1"/>
</dbReference>
<dbReference type="GO" id="GO:0032993">
    <property type="term" value="C:protein-DNA complex"/>
    <property type="evidence" value="ECO:0007669"/>
    <property type="project" value="TreeGrafter"/>
</dbReference>
<name>A0A5P2WDB8_9ACTN</name>
<keyword evidence="5" id="KW-0805">Transcription regulation</keyword>
<dbReference type="Proteomes" id="UP000325763">
    <property type="component" value="Chromosome"/>
</dbReference>
<protein>
    <submittedName>
        <fullName evidence="12">DNA-binding response regulator</fullName>
    </submittedName>
</protein>
<dbReference type="KEGG" id="snq:CP978_33185"/>
<dbReference type="Pfam" id="PF00072">
    <property type="entry name" value="Response_reg"/>
    <property type="match status" value="1"/>
</dbReference>
<dbReference type="FunFam" id="1.10.10.10:FF:000005">
    <property type="entry name" value="Two-component system response regulator"/>
    <property type="match status" value="1"/>
</dbReference>
<evidence type="ECO:0000259" key="11">
    <source>
        <dbReference type="PROSITE" id="PS51755"/>
    </source>
</evidence>
<dbReference type="PANTHER" id="PTHR48111:SF28">
    <property type="entry name" value="TRANSCRIPTIONAL REGULATORY PROTEIN TCRX-RELATED"/>
    <property type="match status" value="1"/>
</dbReference>
<dbReference type="GO" id="GO:0000156">
    <property type="term" value="F:phosphorelay response regulator activity"/>
    <property type="evidence" value="ECO:0007669"/>
    <property type="project" value="TreeGrafter"/>
</dbReference>
<keyword evidence="7" id="KW-0804">Transcription</keyword>
<comment type="subcellular location">
    <subcellularLocation>
        <location evidence="1">Cytoplasm</location>
    </subcellularLocation>
</comment>
<dbReference type="PROSITE" id="PS50110">
    <property type="entry name" value="RESPONSE_REGULATORY"/>
    <property type="match status" value="1"/>
</dbReference>
<keyword evidence="4" id="KW-0902">Two-component regulatory system</keyword>
<dbReference type="GO" id="GO:0042802">
    <property type="term" value="F:identical protein binding"/>
    <property type="evidence" value="ECO:0007669"/>
    <property type="project" value="UniProtKB-ARBA"/>
</dbReference>
<keyword evidence="2" id="KW-0963">Cytoplasm</keyword>
<dbReference type="OrthoDB" id="5242462at2"/>
<feature type="DNA-binding region" description="OmpR/PhoB-type" evidence="9">
    <location>
        <begin position="153"/>
        <end position="250"/>
    </location>
</feature>
<dbReference type="InterPro" id="IPR011006">
    <property type="entry name" value="CheY-like_superfamily"/>
</dbReference>
<dbReference type="GO" id="GO:0005829">
    <property type="term" value="C:cytosol"/>
    <property type="evidence" value="ECO:0007669"/>
    <property type="project" value="TreeGrafter"/>
</dbReference>
<dbReference type="InterPro" id="IPR036388">
    <property type="entry name" value="WH-like_DNA-bd_sf"/>
</dbReference>
<feature type="domain" description="Response regulatory" evidence="10">
    <location>
        <begin position="26"/>
        <end position="140"/>
    </location>
</feature>
<dbReference type="PANTHER" id="PTHR48111">
    <property type="entry name" value="REGULATOR OF RPOS"/>
    <property type="match status" value="1"/>
</dbReference>
<gene>
    <name evidence="12" type="ORF">CP978_33185</name>
</gene>
<evidence type="ECO:0000256" key="8">
    <source>
        <dbReference type="PROSITE-ProRule" id="PRU00169"/>
    </source>
</evidence>
<dbReference type="SMART" id="SM00862">
    <property type="entry name" value="Trans_reg_C"/>
    <property type="match status" value="1"/>
</dbReference>
<dbReference type="EMBL" id="CP023747">
    <property type="protein sequence ID" value="QEV42752.1"/>
    <property type="molecule type" value="Genomic_DNA"/>
</dbReference>
<dbReference type="SMART" id="SM00448">
    <property type="entry name" value="REC"/>
    <property type="match status" value="1"/>
</dbReference>
<evidence type="ECO:0000256" key="2">
    <source>
        <dbReference type="ARBA" id="ARBA00022490"/>
    </source>
</evidence>
<reference evidence="12 13" key="1">
    <citation type="submission" date="2017-09" db="EMBL/GenBank/DDBJ databases">
        <title>Streptomyces genome completion.</title>
        <authorList>
            <person name="Lee N."/>
            <person name="Cho B.-K."/>
        </authorList>
    </citation>
    <scope>NUCLEOTIDE SEQUENCE [LARGE SCALE GENOMIC DNA]</scope>
    <source>
        <strain evidence="12 13">ATCC 14899</strain>
    </source>
</reference>
<dbReference type="GO" id="GO:0000987">
    <property type="term" value="F:cis-regulatory region sequence-specific DNA binding"/>
    <property type="evidence" value="ECO:0007669"/>
    <property type="project" value="UniProtKB-ARBA"/>
</dbReference>
<dbReference type="FunFam" id="3.40.50.2300:FF:000021">
    <property type="entry name" value="Two-component system response regulator KdpE"/>
    <property type="match status" value="1"/>
</dbReference>
<evidence type="ECO:0000256" key="4">
    <source>
        <dbReference type="ARBA" id="ARBA00023012"/>
    </source>
</evidence>
<sequence>MSARTPRCQNVIDQYTPARTPVAGHTVLVVEDDPSIRTLLTSALTAAGYTVASAADGQEAMTEAGSRRPDLIVLDVMLPDTDGFQLTRDLRAQGTYTPVLFLTARTGVEDRIIGLSSGGDDYVTKPFHIQEVLLRIRAILRRSSAPASTSGVRPPLRYADLTLDERTHEVRRTGRLLKLSPTEFRLLACLLSRPERVLDKTEILQQVWQYDFSGDTRIVDTYVKNLRGKIDRDPPALIHTVRGVGYCLRLPRDEPNTAAR</sequence>
<feature type="modified residue" description="4-aspartylphosphate" evidence="8">
    <location>
        <position position="75"/>
    </location>
</feature>
<dbReference type="Pfam" id="PF00486">
    <property type="entry name" value="Trans_reg_C"/>
    <property type="match status" value="1"/>
</dbReference>
<dbReference type="AlphaFoldDB" id="A0A5P2WDB8"/>
<organism evidence="12 13">
    <name type="scientific">Streptomyces nodosus</name>
    <dbReference type="NCBI Taxonomy" id="40318"/>
    <lineage>
        <taxon>Bacteria</taxon>
        <taxon>Bacillati</taxon>
        <taxon>Actinomycetota</taxon>
        <taxon>Actinomycetes</taxon>
        <taxon>Kitasatosporales</taxon>
        <taxon>Streptomycetaceae</taxon>
        <taxon>Streptomyces</taxon>
    </lineage>
</organism>
<evidence type="ECO:0000256" key="1">
    <source>
        <dbReference type="ARBA" id="ARBA00004496"/>
    </source>
</evidence>
<evidence type="ECO:0000256" key="3">
    <source>
        <dbReference type="ARBA" id="ARBA00022553"/>
    </source>
</evidence>
<evidence type="ECO:0000259" key="10">
    <source>
        <dbReference type="PROSITE" id="PS50110"/>
    </source>
</evidence>
<keyword evidence="6 9" id="KW-0238">DNA-binding</keyword>
<keyword evidence="3 8" id="KW-0597">Phosphoprotein</keyword>
<dbReference type="InterPro" id="IPR001867">
    <property type="entry name" value="OmpR/PhoB-type_DNA-bd"/>
</dbReference>
<dbReference type="InterPro" id="IPR001789">
    <property type="entry name" value="Sig_transdc_resp-reg_receiver"/>
</dbReference>
<dbReference type="PROSITE" id="PS51755">
    <property type="entry name" value="OMPR_PHOB"/>
    <property type="match status" value="1"/>
</dbReference>
<dbReference type="GO" id="GO:0045893">
    <property type="term" value="P:positive regulation of DNA-templated transcription"/>
    <property type="evidence" value="ECO:0007669"/>
    <property type="project" value="UniProtKB-ARBA"/>
</dbReference>
<evidence type="ECO:0000313" key="12">
    <source>
        <dbReference type="EMBL" id="QEV42752.1"/>
    </source>
</evidence>
<accession>A0A5P2WDB8</accession>
<evidence type="ECO:0000256" key="9">
    <source>
        <dbReference type="PROSITE-ProRule" id="PRU01091"/>
    </source>
</evidence>
<dbReference type="InterPro" id="IPR039420">
    <property type="entry name" value="WalR-like"/>
</dbReference>
<dbReference type="SUPFAM" id="SSF46894">
    <property type="entry name" value="C-terminal effector domain of the bipartite response regulators"/>
    <property type="match status" value="1"/>
</dbReference>
<evidence type="ECO:0000313" key="13">
    <source>
        <dbReference type="Proteomes" id="UP000325763"/>
    </source>
</evidence>
<dbReference type="CDD" id="cd00383">
    <property type="entry name" value="trans_reg_C"/>
    <property type="match status" value="1"/>
</dbReference>
<feature type="domain" description="OmpR/PhoB-type" evidence="11">
    <location>
        <begin position="153"/>
        <end position="250"/>
    </location>
</feature>
<dbReference type="InterPro" id="IPR016032">
    <property type="entry name" value="Sig_transdc_resp-reg_C-effctor"/>
</dbReference>
<evidence type="ECO:0000256" key="7">
    <source>
        <dbReference type="ARBA" id="ARBA00023163"/>
    </source>
</evidence>